<dbReference type="PROSITE" id="PS00161">
    <property type="entry name" value="ISOCITRATE_LYASE"/>
    <property type="match status" value="1"/>
</dbReference>
<dbReference type="CDD" id="cd00377">
    <property type="entry name" value="ICL_PEPM"/>
    <property type="match status" value="1"/>
</dbReference>
<name>A0A6J4JRI8_9PSEU</name>
<evidence type="ECO:0000256" key="3">
    <source>
        <dbReference type="ARBA" id="ARBA00058526"/>
    </source>
</evidence>
<dbReference type="InterPro" id="IPR015813">
    <property type="entry name" value="Pyrv/PenolPyrv_kinase-like_dom"/>
</dbReference>
<comment type="function">
    <text evidence="3">Involved in the methylcitric acid cycle. Catalyzes the cleavage of 2-methylisocitrate to yield pyruvate and succinate.</text>
</comment>
<proteinExistence type="inferred from homology"/>
<gene>
    <name evidence="5" type="ORF">AVDCRST_MAG54-3996</name>
</gene>
<dbReference type="InterPro" id="IPR040442">
    <property type="entry name" value="Pyrv_kinase-like_dom_sf"/>
</dbReference>
<reference evidence="5" key="1">
    <citation type="submission" date="2020-02" db="EMBL/GenBank/DDBJ databases">
        <authorList>
            <person name="Meier V. D."/>
        </authorList>
    </citation>
    <scope>NUCLEOTIDE SEQUENCE</scope>
    <source>
        <strain evidence="5">AVDCRST_MAG54</strain>
    </source>
</reference>
<dbReference type="GO" id="GO:0046421">
    <property type="term" value="F:methylisocitrate lyase activity"/>
    <property type="evidence" value="ECO:0007669"/>
    <property type="project" value="UniProtKB-ARBA"/>
</dbReference>
<comment type="similarity">
    <text evidence="1">Belongs to the isocitrate lyase/PEP mutase superfamily. Methylisocitrate lyase family.</text>
</comment>
<sequence length="296" mass="31332">MGDLLSRPADRRARLRALLDGGAPVLAPGAFDAHSARLVEQAGFDVVYMTGFGTTASLLGRPDIGLLGQAEMVDNARRLAAAVDVPLVADADTGYGNPINVIRTVREYEQAGVAGLHLEDQVMPKRCGHLAGKVVVPAEDMVAKIRAAVAARTDENLVIIARTDVAAVEGLDAAIDRARRFADAGADVLFVEAPTSEADIEKVATALTGHRLLFNWAEGGRTPPLSLDRLAEMGFALVLFPVSTLLAADTAMRSVLARLRTDGTPAAVLDEIGGLDAFADREGLAEIRELEQRFTS</sequence>
<dbReference type="AlphaFoldDB" id="A0A6J4JRI8"/>
<accession>A0A6J4JRI8</accession>
<dbReference type="InterPro" id="IPR018523">
    <property type="entry name" value="Isocitrate_lyase_ph_CS"/>
</dbReference>
<keyword evidence="5" id="KW-0808">Transferase</keyword>
<organism evidence="5">
    <name type="scientific">uncultured Actinomycetospora sp</name>
    <dbReference type="NCBI Taxonomy" id="1135996"/>
    <lineage>
        <taxon>Bacteria</taxon>
        <taxon>Bacillati</taxon>
        <taxon>Actinomycetota</taxon>
        <taxon>Actinomycetes</taxon>
        <taxon>Pseudonocardiales</taxon>
        <taxon>Pseudonocardiaceae</taxon>
        <taxon>Actinomycetospora</taxon>
        <taxon>environmental samples</taxon>
    </lineage>
</organism>
<dbReference type="Gene3D" id="3.20.20.60">
    <property type="entry name" value="Phosphoenolpyruvate-binding domains"/>
    <property type="match status" value="1"/>
</dbReference>
<evidence type="ECO:0000256" key="1">
    <source>
        <dbReference type="ARBA" id="ARBA00009282"/>
    </source>
</evidence>
<dbReference type="PANTHER" id="PTHR42905:SF5">
    <property type="entry name" value="CARBOXYVINYL-CARBOXYPHOSPHONATE PHOSPHORYLMUTASE, CHLOROPLASTIC"/>
    <property type="match status" value="1"/>
</dbReference>
<dbReference type="FunFam" id="3.20.20.60:FF:000009">
    <property type="entry name" value="2-methylisocitrate lyase"/>
    <property type="match status" value="1"/>
</dbReference>
<dbReference type="SUPFAM" id="SSF51621">
    <property type="entry name" value="Phosphoenolpyruvate/pyruvate domain"/>
    <property type="match status" value="1"/>
</dbReference>
<dbReference type="Pfam" id="PF13714">
    <property type="entry name" value="PEP_mutase"/>
    <property type="match status" value="1"/>
</dbReference>
<evidence type="ECO:0000256" key="2">
    <source>
        <dbReference type="ARBA" id="ARBA00051150"/>
    </source>
</evidence>
<dbReference type="GO" id="GO:0016740">
    <property type="term" value="F:transferase activity"/>
    <property type="evidence" value="ECO:0007669"/>
    <property type="project" value="UniProtKB-KW"/>
</dbReference>
<evidence type="ECO:0000256" key="4">
    <source>
        <dbReference type="ARBA" id="ARBA00073849"/>
    </source>
</evidence>
<dbReference type="InterPro" id="IPR039556">
    <property type="entry name" value="ICL/PEPM"/>
</dbReference>
<dbReference type="PANTHER" id="PTHR42905">
    <property type="entry name" value="PHOSPHOENOLPYRUVATE CARBOXYLASE"/>
    <property type="match status" value="1"/>
</dbReference>
<evidence type="ECO:0000313" key="5">
    <source>
        <dbReference type="EMBL" id="CAA9285589.1"/>
    </source>
</evidence>
<dbReference type="EMBL" id="CADCTH010000505">
    <property type="protein sequence ID" value="CAA9285589.1"/>
    <property type="molecule type" value="Genomic_DNA"/>
</dbReference>
<protein>
    <recommendedName>
        <fullName evidence="4">2-methylisocitrate lyase</fullName>
    </recommendedName>
</protein>
<comment type="catalytic activity">
    <reaction evidence="2">
        <text>3-hydroxybutane-1,2,3-tricarboxylate = pyruvate + succinate</text>
        <dbReference type="Rhea" id="RHEA:57504"/>
        <dbReference type="ChEBI" id="CHEBI:15361"/>
        <dbReference type="ChEBI" id="CHEBI:30031"/>
        <dbReference type="ChEBI" id="CHEBI:141790"/>
    </reaction>
</comment>